<dbReference type="AlphaFoldDB" id="A0A9P6CQA8"/>
<gene>
    <name evidence="2" type="ORF">BDN70DRAFT_764170</name>
</gene>
<comment type="caution">
    <text evidence="2">The sequence shown here is derived from an EMBL/GenBank/DDBJ whole genome shotgun (WGS) entry which is preliminary data.</text>
</comment>
<feature type="non-terminal residue" evidence="2">
    <location>
        <position position="226"/>
    </location>
</feature>
<feature type="non-terminal residue" evidence="2">
    <location>
        <position position="1"/>
    </location>
</feature>
<dbReference type="Pfam" id="PF06985">
    <property type="entry name" value="HET"/>
    <property type="match status" value="1"/>
</dbReference>
<evidence type="ECO:0000313" key="2">
    <source>
        <dbReference type="EMBL" id="KAF9470035.1"/>
    </source>
</evidence>
<reference evidence="2" key="1">
    <citation type="submission" date="2020-11" db="EMBL/GenBank/DDBJ databases">
        <authorList>
            <consortium name="DOE Joint Genome Institute"/>
            <person name="Ahrendt S."/>
            <person name="Riley R."/>
            <person name="Andreopoulos W."/>
            <person name="Labutti K."/>
            <person name="Pangilinan J."/>
            <person name="Ruiz-Duenas F.J."/>
            <person name="Barrasa J.M."/>
            <person name="Sanchez-Garcia M."/>
            <person name="Camarero S."/>
            <person name="Miyauchi S."/>
            <person name="Serrano A."/>
            <person name="Linde D."/>
            <person name="Babiker R."/>
            <person name="Drula E."/>
            <person name="Ayuso-Fernandez I."/>
            <person name="Pacheco R."/>
            <person name="Padilla G."/>
            <person name="Ferreira P."/>
            <person name="Barriuso J."/>
            <person name="Kellner H."/>
            <person name="Castanera R."/>
            <person name="Alfaro M."/>
            <person name="Ramirez L."/>
            <person name="Pisabarro A.G."/>
            <person name="Kuo A."/>
            <person name="Tritt A."/>
            <person name="Lipzen A."/>
            <person name="He G."/>
            <person name="Yan M."/>
            <person name="Ng V."/>
            <person name="Cullen D."/>
            <person name="Martin F."/>
            <person name="Rosso M.-N."/>
            <person name="Henrissat B."/>
            <person name="Hibbett D."/>
            <person name="Martinez A.T."/>
            <person name="Grigoriev I.V."/>
        </authorList>
    </citation>
    <scope>NUCLEOTIDE SEQUENCE</scope>
    <source>
        <strain evidence="2">CIRM-BRFM 674</strain>
    </source>
</reference>
<dbReference type="EMBL" id="MU156394">
    <property type="protein sequence ID" value="KAF9470035.1"/>
    <property type="molecule type" value="Genomic_DNA"/>
</dbReference>
<dbReference type="OrthoDB" id="674604at2759"/>
<proteinExistence type="predicted"/>
<dbReference type="InterPro" id="IPR010730">
    <property type="entry name" value="HET"/>
</dbReference>
<protein>
    <recommendedName>
        <fullName evidence="1">Heterokaryon incompatibility domain-containing protein</fullName>
    </recommendedName>
</protein>
<evidence type="ECO:0000313" key="3">
    <source>
        <dbReference type="Proteomes" id="UP000807469"/>
    </source>
</evidence>
<keyword evidence="3" id="KW-1185">Reference proteome</keyword>
<feature type="domain" description="Heterokaryon incompatibility" evidence="1">
    <location>
        <begin position="8"/>
        <end position="99"/>
    </location>
</feature>
<name>A0A9P6CQA8_9AGAR</name>
<accession>A0A9P6CQA8</accession>
<dbReference type="Proteomes" id="UP000807469">
    <property type="component" value="Unassembled WGS sequence"/>
</dbReference>
<dbReference type="PANTHER" id="PTHR10622:SF10">
    <property type="entry name" value="HET DOMAIN-CONTAINING PROTEIN"/>
    <property type="match status" value="1"/>
</dbReference>
<evidence type="ECO:0000259" key="1">
    <source>
        <dbReference type="Pfam" id="PF06985"/>
    </source>
</evidence>
<organism evidence="2 3">
    <name type="scientific">Pholiota conissans</name>
    <dbReference type="NCBI Taxonomy" id="109636"/>
    <lineage>
        <taxon>Eukaryota</taxon>
        <taxon>Fungi</taxon>
        <taxon>Dikarya</taxon>
        <taxon>Basidiomycota</taxon>
        <taxon>Agaricomycotina</taxon>
        <taxon>Agaricomycetes</taxon>
        <taxon>Agaricomycetidae</taxon>
        <taxon>Agaricales</taxon>
        <taxon>Agaricineae</taxon>
        <taxon>Strophariaceae</taxon>
        <taxon>Pholiota</taxon>
    </lineage>
</organism>
<sequence length="226" mass="26225">LVDSVSEYAILSHTWLHSEPGEINYDSWHNQNFDLLHPGYRKLVQFSRTALEHHGMSFGWMDTVCIDKSSSSELDESIRSMYKWYQGSSMCITYLAESLSVADMANDSWFTRGWTLQELLAPKMLKFYDHNWNQLTSSFNDKRHEGVLEQIECATPITGEEIKALVRYTTMSYYPISRRMKWAANRRVTRGEDIAYSLMGIFDISMPIAYGEGEDIAFDRLINEII</sequence>
<dbReference type="PANTHER" id="PTHR10622">
    <property type="entry name" value="HET DOMAIN-CONTAINING PROTEIN"/>
    <property type="match status" value="1"/>
</dbReference>